<dbReference type="GO" id="GO:0003677">
    <property type="term" value="F:DNA binding"/>
    <property type="evidence" value="ECO:0007669"/>
    <property type="project" value="UniProtKB-KW"/>
</dbReference>
<gene>
    <name evidence="18" type="ORF">BD293_2648</name>
</gene>
<evidence type="ECO:0000313" key="18">
    <source>
        <dbReference type="EMBL" id="TQM93993.1"/>
    </source>
</evidence>
<comment type="catalytic activity">
    <reaction evidence="14">
        <text>ATP + H2O = ADP + phosphate + H(+)</text>
        <dbReference type="Rhea" id="RHEA:13065"/>
        <dbReference type="ChEBI" id="CHEBI:15377"/>
        <dbReference type="ChEBI" id="CHEBI:15378"/>
        <dbReference type="ChEBI" id="CHEBI:30616"/>
        <dbReference type="ChEBI" id="CHEBI:43474"/>
        <dbReference type="ChEBI" id="CHEBI:456216"/>
        <dbReference type="EC" id="5.6.2.4"/>
    </reaction>
</comment>
<dbReference type="GO" id="GO:0005524">
    <property type="term" value="F:ATP binding"/>
    <property type="evidence" value="ECO:0007669"/>
    <property type="project" value="UniProtKB-UniRule"/>
</dbReference>
<feature type="domain" description="UvrD-like helicase C-terminal" evidence="17">
    <location>
        <begin position="498"/>
        <end position="778"/>
    </location>
</feature>
<dbReference type="InterPro" id="IPR027417">
    <property type="entry name" value="P-loop_NTPase"/>
</dbReference>
<dbReference type="EC" id="5.6.2.4" evidence="12"/>
<dbReference type="Gene3D" id="3.40.50.300">
    <property type="entry name" value="P-loop containing nucleotide triphosphate hydrolases"/>
    <property type="match status" value="4"/>
</dbReference>
<comment type="catalytic activity">
    <reaction evidence="11">
        <text>Couples ATP hydrolysis with the unwinding of duplex DNA by translocating in the 3'-5' direction.</text>
        <dbReference type="EC" id="5.6.2.4"/>
    </reaction>
</comment>
<dbReference type="EMBL" id="VFPT01000001">
    <property type="protein sequence ID" value="TQM93993.1"/>
    <property type="molecule type" value="Genomic_DNA"/>
</dbReference>
<dbReference type="GO" id="GO:0005829">
    <property type="term" value="C:cytosol"/>
    <property type="evidence" value="ECO:0007669"/>
    <property type="project" value="TreeGrafter"/>
</dbReference>
<reference evidence="18 19" key="1">
    <citation type="submission" date="2019-06" db="EMBL/GenBank/DDBJ databases">
        <title>Genomic Encyclopedia of Archaeal and Bacterial Type Strains, Phase II (KMG-II): from individual species to whole genera.</title>
        <authorList>
            <person name="Goeker M."/>
        </authorList>
    </citation>
    <scope>NUCLEOTIDE SEQUENCE [LARGE SCALE GENOMIC DNA]</scope>
    <source>
        <strain evidence="18 19">DSM 18423</strain>
    </source>
</reference>
<dbReference type="Pfam" id="PF13361">
    <property type="entry name" value="UvrD_C"/>
    <property type="match status" value="1"/>
</dbReference>
<dbReference type="NCBIfam" id="TIGR02784">
    <property type="entry name" value="addA_alphas"/>
    <property type="match status" value="1"/>
</dbReference>
<keyword evidence="7 15" id="KW-0067">ATP-binding</keyword>
<evidence type="ECO:0000256" key="13">
    <source>
        <dbReference type="ARBA" id="ARBA00034923"/>
    </source>
</evidence>
<dbReference type="GO" id="GO:0000725">
    <property type="term" value="P:recombinational repair"/>
    <property type="evidence" value="ECO:0007669"/>
    <property type="project" value="TreeGrafter"/>
</dbReference>
<dbReference type="Pfam" id="PF12705">
    <property type="entry name" value="PDDEXK_1"/>
    <property type="match status" value="1"/>
</dbReference>
<dbReference type="InterPro" id="IPR011604">
    <property type="entry name" value="PDDEXK-like_dom_sf"/>
</dbReference>
<accession>A0A543KFY7</accession>
<dbReference type="PANTHER" id="PTHR11070:SF2">
    <property type="entry name" value="ATP-DEPENDENT DNA HELICASE SRS2"/>
    <property type="match status" value="1"/>
</dbReference>
<keyword evidence="2 15" id="KW-0547">Nucleotide-binding</keyword>
<dbReference type="Gene3D" id="3.90.320.10">
    <property type="match status" value="1"/>
</dbReference>
<dbReference type="GO" id="GO:0033202">
    <property type="term" value="C:DNA helicase complex"/>
    <property type="evidence" value="ECO:0007669"/>
    <property type="project" value="TreeGrafter"/>
</dbReference>
<evidence type="ECO:0000256" key="8">
    <source>
        <dbReference type="ARBA" id="ARBA00023125"/>
    </source>
</evidence>
<keyword evidence="19" id="KW-1185">Reference proteome</keyword>
<feature type="binding site" evidence="15">
    <location>
        <begin position="32"/>
        <end position="39"/>
    </location>
    <ligand>
        <name>ATP</name>
        <dbReference type="ChEBI" id="CHEBI:30616"/>
    </ligand>
</feature>
<evidence type="ECO:0000256" key="12">
    <source>
        <dbReference type="ARBA" id="ARBA00034808"/>
    </source>
</evidence>
<feature type="domain" description="UvrD-like helicase ATP-binding" evidence="16">
    <location>
        <begin position="11"/>
        <end position="481"/>
    </location>
</feature>
<evidence type="ECO:0000256" key="4">
    <source>
        <dbReference type="ARBA" id="ARBA00022801"/>
    </source>
</evidence>
<evidence type="ECO:0000256" key="9">
    <source>
        <dbReference type="ARBA" id="ARBA00023204"/>
    </source>
</evidence>
<evidence type="ECO:0000256" key="14">
    <source>
        <dbReference type="ARBA" id="ARBA00048988"/>
    </source>
</evidence>
<dbReference type="PROSITE" id="PS51198">
    <property type="entry name" value="UVRD_HELICASE_ATP_BIND"/>
    <property type="match status" value="1"/>
</dbReference>
<evidence type="ECO:0000256" key="2">
    <source>
        <dbReference type="ARBA" id="ARBA00022741"/>
    </source>
</evidence>
<organism evidence="18 19">
    <name type="scientific">Roseinatronobacter monicus</name>
    <dbReference type="NCBI Taxonomy" id="393481"/>
    <lineage>
        <taxon>Bacteria</taxon>
        <taxon>Pseudomonadati</taxon>
        <taxon>Pseudomonadota</taxon>
        <taxon>Alphaproteobacteria</taxon>
        <taxon>Rhodobacterales</taxon>
        <taxon>Paracoccaceae</taxon>
        <taxon>Roseinatronobacter</taxon>
    </lineage>
</organism>
<dbReference type="InterPro" id="IPR014017">
    <property type="entry name" value="DNA_helicase_UvrD-like_C"/>
</dbReference>
<evidence type="ECO:0000259" key="16">
    <source>
        <dbReference type="PROSITE" id="PS51198"/>
    </source>
</evidence>
<evidence type="ECO:0000256" key="3">
    <source>
        <dbReference type="ARBA" id="ARBA00022763"/>
    </source>
</evidence>
<dbReference type="GO" id="GO:0004527">
    <property type="term" value="F:exonuclease activity"/>
    <property type="evidence" value="ECO:0007669"/>
    <property type="project" value="UniProtKB-KW"/>
</dbReference>
<dbReference type="SUPFAM" id="SSF52540">
    <property type="entry name" value="P-loop containing nucleoside triphosphate hydrolases"/>
    <property type="match status" value="1"/>
</dbReference>
<name>A0A543KFY7_9RHOB</name>
<dbReference type="GO" id="GO:0043138">
    <property type="term" value="F:3'-5' DNA helicase activity"/>
    <property type="evidence" value="ECO:0007669"/>
    <property type="project" value="UniProtKB-EC"/>
</dbReference>
<sequence length="1125" mass="121644">MSCLWGMKMQFDEATLAQNRASSPLDSTWLSANAGSGKTKVLTDRVARLLLRGVEPQRILCLTYTKAAASEMQNRLFGLLGKWAMLPEGDLRAALARINEEPGDSLADARRLFARAIEAPGGLKIQTIHSFCAALLRRFPLEAGLSPAFTEMDDRSAHALRSDVLDALAEGPGQAALGGLAAVFTGAELDDLLREICSHPRSFDGDVPEAALRAALDLPPAYDESQLLAEVCLGSEAALMDEVLPYLDMGSTNDTKAAAKLRQIAFGSPDLATLTALEGVFLTGAGAKEPFTAKIGSFPTKATQKALGALIDPLNQLMARVEGARTRRLGLVAYTRAIALHRFARAFLPAYAQAKAARAWLDFDDLIARAGQLLTDPSVAQWVLFKLDGGVDHILVDEAQDTSPGQWHVVEQLAQEFTAGIGARDASRTLFVVGDKKQSIYSFQGADLAVFDQMQAQFREKLAHVDLRLNEALLAHSFRSSDAILRTVDATFHPPRDTGLGGPPQHIAFNASQPGRVDLWPVIARPDAPEKPDWFDPVDVLPEEHHHRQLARKIAVELRTMIDARIAVPEKGGARPLSEGDVLILVRRRNALFHEIIAACKAEGLEIAGADRLRLGGEMAVRDLTAFLAFLATPEDDLSLAACLRAPLLGWSEDALFRLAQGRGGAHLWTKLRESGDAATLDVLNDMRSQTDFLRPYDLIERLLTRHEGRRRLIARLGNEAEDGIDAFLAQALAYERLEVPSLTGFLAWLDHGDVQIKRELDAAGGRLRVMTVHGAKGLEAPVVILPDTADYSATERRQFYDLGGALGWRGSKDDTPPSLQAAIDAAADLRAQEDARLLYVAMTRAESWLIVAGAGTVKAPECWYNRIADGLGHVGAVACDFPTGTGLRHQHLDWPLAADHAKDQQSASRDAVPALLWDRAAPPAPGPRVLSPSNLGGAKALSGEAGEVSELALARGAQLHVLLEHLPLWPRDRWEQAARDLLANTEEGVPADLADLMLEVANVLDTPANAPLFAPGTLAEVEITAELAGQLLFGIIDRMVVNDGHVLAVDYKSNRLVPDRAQDVPEGLLRQMGAYRQALAQVFAGREIRVALLWTTTGEVMDLPAPLTDAALARAALESAAREA</sequence>
<protein>
    <recommendedName>
        <fullName evidence="12">DNA 3'-5' helicase</fullName>
        <ecNumber evidence="12">5.6.2.4</ecNumber>
    </recommendedName>
    <alternativeName>
        <fullName evidence="13">DNA 3'-5' helicase II</fullName>
    </alternativeName>
</protein>
<evidence type="ECO:0000256" key="11">
    <source>
        <dbReference type="ARBA" id="ARBA00034617"/>
    </source>
</evidence>
<keyword evidence="10" id="KW-0413">Isomerase</keyword>
<dbReference type="Gene3D" id="1.10.486.10">
    <property type="entry name" value="PCRA, domain 4"/>
    <property type="match status" value="1"/>
</dbReference>
<dbReference type="Proteomes" id="UP000320582">
    <property type="component" value="Unassembled WGS sequence"/>
</dbReference>
<evidence type="ECO:0000313" key="19">
    <source>
        <dbReference type="Proteomes" id="UP000320582"/>
    </source>
</evidence>
<evidence type="ECO:0000259" key="17">
    <source>
        <dbReference type="PROSITE" id="PS51217"/>
    </source>
</evidence>
<dbReference type="InterPro" id="IPR000212">
    <property type="entry name" value="DNA_helicase_UvrD/REP"/>
</dbReference>
<keyword evidence="6" id="KW-0269">Exonuclease</keyword>
<keyword evidence="4 15" id="KW-0378">Hydrolase</keyword>
<evidence type="ECO:0000256" key="10">
    <source>
        <dbReference type="ARBA" id="ARBA00023235"/>
    </source>
</evidence>
<dbReference type="InterPro" id="IPR014151">
    <property type="entry name" value="DNA_helicase_AddA"/>
</dbReference>
<evidence type="ECO:0000256" key="6">
    <source>
        <dbReference type="ARBA" id="ARBA00022839"/>
    </source>
</evidence>
<keyword evidence="1" id="KW-0540">Nuclease</keyword>
<dbReference type="InterPro" id="IPR038726">
    <property type="entry name" value="PDDEXK_AddAB-type"/>
</dbReference>
<dbReference type="InterPro" id="IPR011335">
    <property type="entry name" value="Restrct_endonuc-II-like"/>
</dbReference>
<evidence type="ECO:0000256" key="7">
    <source>
        <dbReference type="ARBA" id="ARBA00022840"/>
    </source>
</evidence>
<comment type="caution">
    <text evidence="18">The sequence shown here is derived from an EMBL/GenBank/DDBJ whole genome shotgun (WGS) entry which is preliminary data.</text>
</comment>
<dbReference type="PANTHER" id="PTHR11070">
    <property type="entry name" value="UVRD / RECB / PCRA DNA HELICASE FAMILY MEMBER"/>
    <property type="match status" value="1"/>
</dbReference>
<evidence type="ECO:0000256" key="1">
    <source>
        <dbReference type="ARBA" id="ARBA00022722"/>
    </source>
</evidence>
<keyword evidence="3" id="KW-0227">DNA damage</keyword>
<dbReference type="AlphaFoldDB" id="A0A543KFY7"/>
<dbReference type="InterPro" id="IPR014016">
    <property type="entry name" value="UvrD-like_ATP-bd"/>
</dbReference>
<proteinExistence type="predicted"/>
<keyword evidence="9" id="KW-0234">DNA repair</keyword>
<dbReference type="Pfam" id="PF00580">
    <property type="entry name" value="UvrD-helicase"/>
    <property type="match status" value="1"/>
</dbReference>
<evidence type="ECO:0000256" key="5">
    <source>
        <dbReference type="ARBA" id="ARBA00022806"/>
    </source>
</evidence>
<dbReference type="PROSITE" id="PS51217">
    <property type="entry name" value="UVRD_HELICASE_CTER"/>
    <property type="match status" value="1"/>
</dbReference>
<evidence type="ECO:0000256" key="15">
    <source>
        <dbReference type="PROSITE-ProRule" id="PRU00560"/>
    </source>
</evidence>
<keyword evidence="5 15" id="KW-0347">Helicase</keyword>
<dbReference type="SUPFAM" id="SSF52980">
    <property type="entry name" value="Restriction endonuclease-like"/>
    <property type="match status" value="1"/>
</dbReference>
<keyword evidence="8" id="KW-0238">DNA-binding</keyword>